<proteinExistence type="predicted"/>
<dbReference type="EMBL" id="KK118750">
    <property type="protein sequence ID" value="KFM73766.1"/>
    <property type="molecule type" value="Genomic_DNA"/>
</dbReference>
<protein>
    <submittedName>
        <fullName evidence="1">Uncharacterized protein</fullName>
    </submittedName>
</protein>
<accession>A0A087U8S7</accession>
<organism evidence="1 2">
    <name type="scientific">Stegodyphus mimosarum</name>
    <name type="common">African social velvet spider</name>
    <dbReference type="NCBI Taxonomy" id="407821"/>
    <lineage>
        <taxon>Eukaryota</taxon>
        <taxon>Metazoa</taxon>
        <taxon>Ecdysozoa</taxon>
        <taxon>Arthropoda</taxon>
        <taxon>Chelicerata</taxon>
        <taxon>Arachnida</taxon>
        <taxon>Araneae</taxon>
        <taxon>Araneomorphae</taxon>
        <taxon>Entelegynae</taxon>
        <taxon>Eresoidea</taxon>
        <taxon>Eresidae</taxon>
        <taxon>Stegodyphus</taxon>
    </lineage>
</organism>
<feature type="non-terminal residue" evidence="1">
    <location>
        <position position="57"/>
    </location>
</feature>
<dbReference type="Proteomes" id="UP000054359">
    <property type="component" value="Unassembled WGS sequence"/>
</dbReference>
<dbReference type="AlphaFoldDB" id="A0A087U8S7"/>
<evidence type="ECO:0000313" key="2">
    <source>
        <dbReference type="Proteomes" id="UP000054359"/>
    </source>
</evidence>
<reference evidence="1 2" key="1">
    <citation type="submission" date="2013-11" db="EMBL/GenBank/DDBJ databases">
        <title>Genome sequencing of Stegodyphus mimosarum.</title>
        <authorList>
            <person name="Bechsgaard J."/>
        </authorList>
    </citation>
    <scope>NUCLEOTIDE SEQUENCE [LARGE SCALE GENOMIC DNA]</scope>
</reference>
<sequence length="57" mass="6403">MSYCPRGVLIGFNMKCHRINLTFEGLLCVKPSLQSRSLFESLDELAAISCTCENFKS</sequence>
<gene>
    <name evidence="1" type="ORF">X975_15139</name>
</gene>
<name>A0A087U8S7_STEMI</name>
<evidence type="ECO:0000313" key="1">
    <source>
        <dbReference type="EMBL" id="KFM73766.1"/>
    </source>
</evidence>
<keyword evidence="2" id="KW-1185">Reference proteome</keyword>